<keyword evidence="2" id="KW-1185">Reference proteome</keyword>
<reference evidence="3" key="1">
    <citation type="submission" date="2025-08" db="UniProtKB">
        <authorList>
            <consortium name="RefSeq"/>
        </authorList>
    </citation>
    <scope>IDENTIFICATION</scope>
    <source>
        <strain evidence="3">15112-1751.03</strain>
        <tissue evidence="3">Whole Adult</tissue>
    </source>
</reference>
<organism evidence="2 3">
    <name type="scientific">Drosophila albomicans</name>
    <name type="common">Fruit fly</name>
    <dbReference type="NCBI Taxonomy" id="7291"/>
    <lineage>
        <taxon>Eukaryota</taxon>
        <taxon>Metazoa</taxon>
        <taxon>Ecdysozoa</taxon>
        <taxon>Arthropoda</taxon>
        <taxon>Hexapoda</taxon>
        <taxon>Insecta</taxon>
        <taxon>Pterygota</taxon>
        <taxon>Neoptera</taxon>
        <taxon>Endopterygota</taxon>
        <taxon>Diptera</taxon>
        <taxon>Brachycera</taxon>
        <taxon>Muscomorpha</taxon>
        <taxon>Ephydroidea</taxon>
        <taxon>Drosophilidae</taxon>
        <taxon>Drosophila</taxon>
    </lineage>
</organism>
<name>A0A6P8W7A6_DROAB</name>
<dbReference type="GeneID" id="117564729"/>
<dbReference type="GO" id="GO:0016747">
    <property type="term" value="F:acyltransferase activity, transferring groups other than amino-acyl groups"/>
    <property type="evidence" value="ECO:0007669"/>
    <property type="project" value="InterPro"/>
</dbReference>
<dbReference type="Gene3D" id="3.40.630.30">
    <property type="match status" value="2"/>
</dbReference>
<dbReference type="RefSeq" id="XP_034099506.1">
    <property type="nucleotide sequence ID" value="XM_034243615.2"/>
</dbReference>
<dbReference type="InterPro" id="IPR000182">
    <property type="entry name" value="GNAT_dom"/>
</dbReference>
<dbReference type="AlphaFoldDB" id="A0A6P8W7A6"/>
<dbReference type="OrthoDB" id="7305308at2759"/>
<dbReference type="PROSITE" id="PS51186">
    <property type="entry name" value="GNAT"/>
    <property type="match status" value="1"/>
</dbReference>
<proteinExistence type="predicted"/>
<protein>
    <submittedName>
        <fullName evidence="3">Uncharacterized protein LOC117564729</fullName>
    </submittedName>
</protein>
<evidence type="ECO:0000313" key="2">
    <source>
        <dbReference type="Proteomes" id="UP000515160"/>
    </source>
</evidence>
<sequence>MTPHALVEILPSEWNNLLELYAQRRTESTGYNLIKNYIKWIEQEPDFNVKCFSLDGDWQSDGTFLIIVINDAKYKFVFFNTLSDNLERLTKALICLTREPGDYKLHDYGARLLPAMEAYQRELAPKQFATTQAAWYRVSKETVVGFSTEPPAGISLRSLQAEDVLTVNTIWRYGTENTLAFIRRLISYNVSVGAFDAEGKLLACCLRLPIGALGVLHVLDSHRRLGLGSLMVRCLSKKIAALDEEVLAPVVVENTASRQMFEKLGFVKIDTIYWTN</sequence>
<dbReference type="Pfam" id="PF08445">
    <property type="entry name" value="FR47"/>
    <property type="match status" value="1"/>
</dbReference>
<dbReference type="InterPro" id="IPR016181">
    <property type="entry name" value="Acyl_CoA_acyltransferase"/>
</dbReference>
<dbReference type="SUPFAM" id="SSF55729">
    <property type="entry name" value="Acyl-CoA N-acyltransferases (Nat)"/>
    <property type="match status" value="1"/>
</dbReference>
<evidence type="ECO:0000313" key="3">
    <source>
        <dbReference type="RefSeq" id="XP_034099506.1"/>
    </source>
</evidence>
<dbReference type="PANTHER" id="PTHR20958">
    <property type="entry name" value="GLYCINE N-ACYLTRANSFERASE-LIKE PROTEIN"/>
    <property type="match status" value="1"/>
</dbReference>
<dbReference type="Proteomes" id="UP000515160">
    <property type="component" value="Chromosome 2L"/>
</dbReference>
<accession>A0A6P8W7A6</accession>
<dbReference type="PANTHER" id="PTHR20958:SF10">
    <property type="entry name" value="GH05617P-RELATED"/>
    <property type="match status" value="1"/>
</dbReference>
<evidence type="ECO:0000259" key="1">
    <source>
        <dbReference type="PROSITE" id="PS51186"/>
    </source>
</evidence>
<gene>
    <name evidence="3" type="primary">LOC117564729</name>
</gene>
<feature type="domain" description="N-acetyltransferase" evidence="1">
    <location>
        <begin position="154"/>
        <end position="276"/>
    </location>
</feature>
<dbReference type="InterPro" id="IPR013653">
    <property type="entry name" value="GCN5-like_dom"/>
</dbReference>
<dbReference type="InterPro" id="IPR053225">
    <property type="entry name" value="Acyl-CoA_N-acyltransferase"/>
</dbReference>